<name>A0A7T7NW50_STAPS</name>
<gene>
    <name evidence="1" type="ORF">JGZ15_06340</name>
</gene>
<organism evidence="1 2">
    <name type="scientific">Staphylococcus pseudintermedius</name>
    <dbReference type="NCBI Taxonomy" id="283734"/>
    <lineage>
        <taxon>Bacteria</taxon>
        <taxon>Bacillati</taxon>
        <taxon>Bacillota</taxon>
        <taxon>Bacilli</taxon>
        <taxon>Bacillales</taxon>
        <taxon>Staphylococcaceae</taxon>
        <taxon>Staphylococcus</taxon>
        <taxon>Staphylococcus intermedius group</taxon>
    </lineage>
</organism>
<protein>
    <submittedName>
        <fullName evidence="1">Uncharacterized protein</fullName>
    </submittedName>
</protein>
<evidence type="ECO:0000313" key="2">
    <source>
        <dbReference type="Proteomes" id="UP000595859"/>
    </source>
</evidence>
<accession>A0A7T7NW50</accession>
<evidence type="ECO:0000313" key="1">
    <source>
        <dbReference type="EMBL" id="QQM97166.1"/>
    </source>
</evidence>
<reference evidence="1 2" key="1">
    <citation type="submission" date="2020-12" db="EMBL/GenBank/DDBJ databases">
        <title>Whole genome sequencing and de novo assembly of Staphylococcus pseudintermedius: a novel pangenome approach to unravel pathogenesis of canine pyoderma.</title>
        <authorList>
            <person name="Ferrer L."/>
            <person name="Perez D."/>
            <person name="Fonticoba R."/>
            <person name="Vines J."/>
            <person name="Fabregas N."/>
            <person name="Madronero S."/>
            <person name="Meroni G."/>
            <person name="Martino P."/>
            <person name="Martinez S."/>
            <person name="Cusco A."/>
            <person name="Migura L."/>
            <person name="Francino O."/>
        </authorList>
    </citation>
    <scope>NUCLEOTIDE SEQUENCE [LARGE SCALE GENOMIC DNA]</scope>
    <source>
        <strain evidence="1 2">HSP080</strain>
    </source>
</reference>
<proteinExistence type="predicted"/>
<dbReference type="Proteomes" id="UP000595859">
    <property type="component" value="Chromosome"/>
</dbReference>
<dbReference type="RefSeq" id="WP_104030080.1">
    <property type="nucleotide sequence ID" value="NZ_CP039745.1"/>
</dbReference>
<dbReference type="EMBL" id="CP066884">
    <property type="protein sequence ID" value="QQM97166.1"/>
    <property type="molecule type" value="Genomic_DNA"/>
</dbReference>
<sequence>MQKEDLFIAIPRNIVIGIFDTETKTETMKPLNKFELSVFVLLNLRKNYFYNHLSTTLYIDLLLDDMKISKRSENRNKIINAVKDFEARGLITLINRDDKCFTYELEVLKSYKNDDDKGFLKLHVDDAIKIYKFINDGELTAFRLYILLLTLNSFNHFNLKQHYIHYLSAKLALGKRAIQNALKYLKENHYICQLHTGERNESNRVPAHYIAFDTYNPLCYYLEFLKLHNRRIIHKGVNNYTDLEIENDKQIVSLLQKATKQKKKKVGTFALIENGFNTEKDLPF</sequence>
<dbReference type="AlphaFoldDB" id="A0A7T7NW50"/>